<dbReference type="GeneID" id="57013631"/>
<sequence length="177" mass="20352">MKKFIYFLILFLVLFTMLSWSLNALGVIDVKTAAYNIASKIPFINNYLVSRAEMTQLENENQKLQQTIKAKETKITELEARVQNLEAELDERDQRIAGIQNDYNELLTDRENTEAKYEKVTKIYRRMEPEAAAAVIMQMEQELAVEILSRLKEEQAAAVIESLSQDKAAEIMSLLSQ</sequence>
<evidence type="ECO:0000256" key="1">
    <source>
        <dbReference type="SAM" id="Coils"/>
    </source>
</evidence>
<evidence type="ECO:0000259" key="2">
    <source>
        <dbReference type="Pfam" id="PF03448"/>
    </source>
</evidence>
<reference evidence="8 12" key="4">
    <citation type="submission" date="2019-03" db="EMBL/GenBank/DDBJ databases">
        <title>Subsurface microbial communities from deep shales in Ohio and West Virginia, USA.</title>
        <authorList>
            <person name="Wrighton K."/>
        </authorList>
    </citation>
    <scope>NUCLEOTIDE SEQUENCE [LARGE SCALE GENOMIC DNA]</scope>
    <source>
        <strain evidence="8 12">DSMZ 11287</strain>
    </source>
</reference>
<evidence type="ECO:0000313" key="3">
    <source>
        <dbReference type="EMBL" id="SDD11524.1"/>
    </source>
</evidence>
<evidence type="ECO:0000313" key="10">
    <source>
        <dbReference type="Proteomes" id="UP000198945"/>
    </source>
</evidence>
<protein>
    <submittedName>
        <fullName evidence="3">BRE1 E3 ubiquitin ligase</fullName>
    </submittedName>
    <submittedName>
        <fullName evidence="7">MgtE-like protein</fullName>
    </submittedName>
</protein>
<dbReference type="EMBL" id="SOEF01000034">
    <property type="protein sequence ID" value="TDX38576.1"/>
    <property type="molecule type" value="Genomic_DNA"/>
</dbReference>
<dbReference type="EMBL" id="FNEH01000002">
    <property type="protein sequence ID" value="SDI13053.1"/>
    <property type="molecule type" value="Genomic_DNA"/>
</dbReference>
<feature type="domain" description="Magnesium transporter MgtE intracellular" evidence="2">
    <location>
        <begin position="116"/>
        <end position="175"/>
    </location>
</feature>
<reference evidence="5 10" key="1">
    <citation type="submission" date="2016-10" db="EMBL/GenBank/DDBJ databases">
        <authorList>
            <person name="de Groot N.N."/>
        </authorList>
    </citation>
    <scope>NUCLEOTIDE SEQUENCE [LARGE SCALE GENOMIC DNA]</scope>
    <source>
        <strain evidence="5 10">WG7</strain>
    </source>
</reference>
<dbReference type="RefSeq" id="WP_089716301.1">
    <property type="nucleotide sequence ID" value="NZ_FMYT01000027.1"/>
</dbReference>
<dbReference type="Proteomes" id="UP000198612">
    <property type="component" value="Unassembled WGS sequence"/>
</dbReference>
<feature type="coiled-coil region" evidence="1">
    <location>
        <begin position="47"/>
        <end position="116"/>
    </location>
</feature>
<dbReference type="GO" id="GO:0016874">
    <property type="term" value="F:ligase activity"/>
    <property type="evidence" value="ECO:0007669"/>
    <property type="project" value="UniProtKB-KW"/>
</dbReference>
<keyword evidence="11" id="KW-1185">Reference proteome</keyword>
<dbReference type="EMBL" id="SOAA01000002">
    <property type="protein sequence ID" value="TDS34731.1"/>
    <property type="molecule type" value="Genomic_DNA"/>
</dbReference>
<name>A0A1G6S4B8_9FIRM</name>
<evidence type="ECO:0000313" key="11">
    <source>
        <dbReference type="Proteomes" id="UP000199519"/>
    </source>
</evidence>
<keyword evidence="5" id="KW-0436">Ligase</keyword>
<evidence type="ECO:0000313" key="14">
    <source>
        <dbReference type="Proteomes" id="UP000324896"/>
    </source>
</evidence>
<dbReference type="EMBL" id="FOHG01000016">
    <property type="protein sequence ID" value="SET00507.1"/>
    <property type="molecule type" value="Genomic_DNA"/>
</dbReference>
<dbReference type="Pfam" id="PF03448">
    <property type="entry name" value="MgtE_N"/>
    <property type="match status" value="1"/>
</dbReference>
<dbReference type="Gene3D" id="1.20.5.340">
    <property type="match status" value="1"/>
</dbReference>
<dbReference type="Proteomes" id="UP000324896">
    <property type="component" value="Unassembled WGS sequence"/>
</dbReference>
<evidence type="ECO:0000313" key="5">
    <source>
        <dbReference type="EMBL" id="SDI13053.1"/>
    </source>
</evidence>
<evidence type="ECO:0000313" key="8">
    <source>
        <dbReference type="EMBL" id="TDX38576.1"/>
    </source>
</evidence>
<dbReference type="Proteomes" id="UP000199519">
    <property type="component" value="Unassembled WGS sequence"/>
</dbReference>
<organism evidence="3 14">
    <name type="scientific">Halanaerobium congolense</name>
    <dbReference type="NCBI Taxonomy" id="54121"/>
    <lineage>
        <taxon>Bacteria</taxon>
        <taxon>Bacillati</taxon>
        <taxon>Bacillota</taxon>
        <taxon>Clostridia</taxon>
        <taxon>Halanaerobiales</taxon>
        <taxon>Halanaerobiaceae</taxon>
        <taxon>Halanaerobium</taxon>
    </lineage>
</organism>
<keyword evidence="1" id="KW-0175">Coiled coil</keyword>
<dbReference type="EMBL" id="FNBJ01000016">
    <property type="protein sequence ID" value="SDF58316.1"/>
    <property type="molecule type" value="Genomic_DNA"/>
</dbReference>
<proteinExistence type="predicted"/>
<dbReference type="EMBL" id="FMYT01000027">
    <property type="protein sequence ID" value="SDD11524.1"/>
    <property type="molecule type" value="Genomic_DNA"/>
</dbReference>
<evidence type="ECO:0000313" key="12">
    <source>
        <dbReference type="Proteomes" id="UP000295472"/>
    </source>
</evidence>
<dbReference type="AlphaFoldDB" id="A0A1G6S4B8"/>
<evidence type="ECO:0000313" key="4">
    <source>
        <dbReference type="EMBL" id="SDF58316.1"/>
    </source>
</evidence>
<evidence type="ECO:0000313" key="13">
    <source>
        <dbReference type="Proteomes" id="UP000295758"/>
    </source>
</evidence>
<dbReference type="Proteomes" id="UP000198945">
    <property type="component" value="Unassembled WGS sequence"/>
</dbReference>
<gene>
    <name evidence="7" type="ORF">BY453_102168</name>
    <name evidence="8" type="ORF">C7954_13424</name>
    <name evidence="3" type="ORF">SAMN04488597_12732</name>
    <name evidence="4" type="ORF">SAMN04488598_1166</name>
    <name evidence="6" type="ORF">SAMN04515652_11645</name>
    <name evidence="5" type="ORF">SAMN04515654_1026</name>
</gene>
<evidence type="ECO:0000313" key="7">
    <source>
        <dbReference type="EMBL" id="TDS34731.1"/>
    </source>
</evidence>
<reference evidence="9 11" key="2">
    <citation type="submission" date="2016-10" db="EMBL/GenBank/DDBJ databases">
        <authorList>
            <person name="Varghese N."/>
            <person name="Submissions S."/>
        </authorList>
    </citation>
    <scope>NUCLEOTIDE SEQUENCE [LARGE SCALE GENOMIC DNA]</scope>
    <source>
        <strain evidence="3 14">WG10</strain>
        <strain evidence="4 11">WG2</strain>
        <strain evidence="6 9">WG5</strain>
    </source>
</reference>
<evidence type="ECO:0000313" key="9">
    <source>
        <dbReference type="Proteomes" id="UP000198612"/>
    </source>
</evidence>
<dbReference type="Proteomes" id="UP000295758">
    <property type="component" value="Unassembled WGS sequence"/>
</dbReference>
<dbReference type="Proteomes" id="UP000295472">
    <property type="component" value="Unassembled WGS sequence"/>
</dbReference>
<evidence type="ECO:0000313" key="6">
    <source>
        <dbReference type="EMBL" id="SET00507.1"/>
    </source>
</evidence>
<accession>A0A1G6S4B8</accession>
<reference evidence="7 13" key="3">
    <citation type="submission" date="2019-03" db="EMBL/GenBank/DDBJ databases">
        <title>Deep subsurface shale carbon reservoir microbial communities from Ohio and West Virginia, USA.</title>
        <authorList>
            <person name="Wrighton K."/>
        </authorList>
    </citation>
    <scope>NUCLEOTIDE SEQUENCE [LARGE SCALE GENOMIC DNA]</scope>
    <source>
        <strain evidence="7 13">UTICA-S4D12</strain>
    </source>
</reference>
<dbReference type="SUPFAM" id="SSF158791">
    <property type="entry name" value="MgtE N-terminal domain-like"/>
    <property type="match status" value="1"/>
</dbReference>
<dbReference type="InterPro" id="IPR006668">
    <property type="entry name" value="Mg_transptr_MgtE_intracell_dom"/>
</dbReference>